<dbReference type="EMBL" id="JBHFAB010000013">
    <property type="protein sequence ID" value="MFC1418693.1"/>
    <property type="molecule type" value="Genomic_DNA"/>
</dbReference>
<evidence type="ECO:0000256" key="1">
    <source>
        <dbReference type="SAM" id="MobiDB-lite"/>
    </source>
</evidence>
<sequence>MNETSETSTASAFELPALTATGERTETTRCHRLARTVEWQDEGGRRFQVAAVEITYVLDTTEQASGFGWGVQDIALLSPPLPDGAVARTYWHPGTTYFDQRAPEIARAVYARLPKPSPTTRLDVVVERDSDSDTTTTVFADGAQLPTGPLLEIHNIDPGRSGGGCDWFAAVRQHGDRVPRAVRDLIDQTAEFYHSGCAFAGGEQ</sequence>
<keyword evidence="3" id="KW-1185">Reference proteome</keyword>
<reference evidence="2 3" key="1">
    <citation type="submission" date="2024-09" db="EMBL/GenBank/DDBJ databases">
        <authorList>
            <person name="Lee S.D."/>
        </authorList>
    </citation>
    <scope>NUCLEOTIDE SEQUENCE [LARGE SCALE GENOMIC DNA]</scope>
    <source>
        <strain evidence="2 3">N8-3</strain>
    </source>
</reference>
<proteinExistence type="predicted"/>
<dbReference type="Proteomes" id="UP001592531">
    <property type="component" value="Unassembled WGS sequence"/>
</dbReference>
<dbReference type="RefSeq" id="WP_380537489.1">
    <property type="nucleotide sequence ID" value="NZ_JBHFAB010000013.1"/>
</dbReference>
<evidence type="ECO:0000313" key="3">
    <source>
        <dbReference type="Proteomes" id="UP001592531"/>
    </source>
</evidence>
<protein>
    <recommendedName>
        <fullName evidence="4">DUF317 domain-containing protein</fullName>
    </recommendedName>
</protein>
<gene>
    <name evidence="2" type="ORF">ACEZDE_18945</name>
</gene>
<comment type="caution">
    <text evidence="2">The sequence shown here is derived from an EMBL/GenBank/DDBJ whole genome shotgun (WGS) entry which is preliminary data.</text>
</comment>
<feature type="region of interest" description="Disordered" evidence="1">
    <location>
        <begin position="1"/>
        <end position="26"/>
    </location>
</feature>
<evidence type="ECO:0000313" key="2">
    <source>
        <dbReference type="EMBL" id="MFC1418693.1"/>
    </source>
</evidence>
<evidence type="ECO:0008006" key="4">
    <source>
        <dbReference type="Google" id="ProtNLM"/>
    </source>
</evidence>
<accession>A0ABV6VYR5</accession>
<organism evidence="2 3">
    <name type="scientific">Streptacidiphilus cavernicola</name>
    <dbReference type="NCBI Taxonomy" id="3342716"/>
    <lineage>
        <taxon>Bacteria</taxon>
        <taxon>Bacillati</taxon>
        <taxon>Actinomycetota</taxon>
        <taxon>Actinomycetes</taxon>
        <taxon>Kitasatosporales</taxon>
        <taxon>Streptomycetaceae</taxon>
        <taxon>Streptacidiphilus</taxon>
    </lineage>
</organism>
<name>A0ABV6VYR5_9ACTN</name>
<feature type="compositionally biased region" description="Polar residues" evidence="1">
    <location>
        <begin position="1"/>
        <end position="11"/>
    </location>
</feature>